<dbReference type="InterPro" id="IPR023753">
    <property type="entry name" value="FAD/NAD-binding_dom"/>
</dbReference>
<dbReference type="Gene3D" id="3.30.390.30">
    <property type="match status" value="1"/>
</dbReference>
<keyword evidence="8" id="KW-0223">Dioxygenase</keyword>
<dbReference type="Gene3D" id="3.50.50.60">
    <property type="entry name" value="FAD/NAD(P)-binding domain"/>
    <property type="match status" value="2"/>
</dbReference>
<dbReference type="GO" id="GO:0016651">
    <property type="term" value="F:oxidoreductase activity, acting on NAD(P)H"/>
    <property type="evidence" value="ECO:0007669"/>
    <property type="project" value="TreeGrafter"/>
</dbReference>
<sequence length="422" mass="44700">MGSMATRSAVIVGAGQAGARTAAALRKQGWQDRILLLGDEPDPPYERPPLSKDVLAGSTSPENGRIYGPEWYADNAIELRTSARVETLEIGARRIVSGGGSAENFDILVLATGCRARTVDCPGTGLEGVLSLRTARDARRLEHLLGSGGDVVLVGGGFIGLEVAASAVARGCRVTVLETQTQLLERAVSSHVADHLARRHRHRGVDIRLGARVVAFEGRIGRLRAVRLADGSCLPADVAVVGVGGIPNVELAQAAGLSCDTAGVGGILTDSHCRVADDVYAVGDCARFDDAWLGRPVRLESWENAELAPQAAAKAILGAPEGYGGVPWFWTDQYDLNLQLLGLKQPVERVLVRCDPESGSFLTLGLSEGRIAMAALFNAGRERRPLKQLIELRAIVDPRALADPDTPLKRLAKEAAANGKPD</sequence>
<evidence type="ECO:0000256" key="2">
    <source>
        <dbReference type="ARBA" id="ARBA00022630"/>
    </source>
</evidence>
<dbReference type="Pfam" id="PF07992">
    <property type="entry name" value="Pyr_redox_2"/>
    <property type="match status" value="1"/>
</dbReference>
<dbReference type="FunCoup" id="A0A1Y5RAK7">
    <property type="interactions" value="319"/>
</dbReference>
<comment type="cofactor">
    <cofactor evidence="1">
        <name>FAD</name>
        <dbReference type="ChEBI" id="CHEBI:57692"/>
    </cofactor>
</comment>
<gene>
    <name evidence="8" type="primary">andAa</name>
    <name evidence="8" type="ORF">OCH7691_00192</name>
</gene>
<protein>
    <submittedName>
        <fullName evidence="8">Anthranilate 1,2-dioxygenase system ferredoxin--NAD(+) reductase component</fullName>
        <ecNumber evidence="8">1.18.1.3</ecNumber>
    </submittedName>
</protein>
<evidence type="ECO:0000313" key="8">
    <source>
        <dbReference type="EMBL" id="SLN12961.1"/>
    </source>
</evidence>
<dbReference type="InterPro" id="IPR016156">
    <property type="entry name" value="FAD/NAD-linked_Rdtase_dimer_sf"/>
</dbReference>
<keyword evidence="9" id="KW-1185">Reference proteome</keyword>
<name>A0A1Y5RAK7_9PROT</name>
<evidence type="ECO:0000256" key="5">
    <source>
        <dbReference type="SAM" id="MobiDB-lite"/>
    </source>
</evidence>
<dbReference type="GO" id="GO:0005737">
    <property type="term" value="C:cytoplasm"/>
    <property type="evidence" value="ECO:0007669"/>
    <property type="project" value="TreeGrafter"/>
</dbReference>
<dbReference type="InParanoid" id="A0A1Y5RAK7"/>
<keyword evidence="4 8" id="KW-0560">Oxidoreductase</keyword>
<dbReference type="InterPro" id="IPR036188">
    <property type="entry name" value="FAD/NAD-bd_sf"/>
</dbReference>
<proteinExistence type="predicted"/>
<dbReference type="Proteomes" id="UP000193200">
    <property type="component" value="Unassembled WGS sequence"/>
</dbReference>
<dbReference type="PANTHER" id="PTHR43557:SF2">
    <property type="entry name" value="RIESKE DOMAIN-CONTAINING PROTEIN-RELATED"/>
    <property type="match status" value="1"/>
</dbReference>
<feature type="domain" description="FAD/NAD(P)-binding" evidence="6">
    <location>
        <begin position="9"/>
        <end position="305"/>
    </location>
</feature>
<evidence type="ECO:0000256" key="1">
    <source>
        <dbReference type="ARBA" id="ARBA00001974"/>
    </source>
</evidence>
<dbReference type="InterPro" id="IPR050446">
    <property type="entry name" value="FAD-oxidoreductase/Apoptosis"/>
</dbReference>
<evidence type="ECO:0000313" key="9">
    <source>
        <dbReference type="Proteomes" id="UP000193200"/>
    </source>
</evidence>
<dbReference type="GO" id="GO:0051213">
    <property type="term" value="F:dioxygenase activity"/>
    <property type="evidence" value="ECO:0007669"/>
    <property type="project" value="UniProtKB-KW"/>
</dbReference>
<dbReference type="InterPro" id="IPR028202">
    <property type="entry name" value="Reductase_C"/>
</dbReference>
<dbReference type="SUPFAM" id="SSF55424">
    <property type="entry name" value="FAD/NAD-linked reductases, dimerisation (C-terminal) domain"/>
    <property type="match status" value="1"/>
</dbReference>
<evidence type="ECO:0000259" key="6">
    <source>
        <dbReference type="Pfam" id="PF07992"/>
    </source>
</evidence>
<accession>A0A1Y5RAK7</accession>
<reference evidence="8 9" key="1">
    <citation type="submission" date="2017-03" db="EMBL/GenBank/DDBJ databases">
        <authorList>
            <person name="Afonso C.L."/>
            <person name="Miller P.J."/>
            <person name="Scott M.A."/>
            <person name="Spackman E."/>
            <person name="Goraichik I."/>
            <person name="Dimitrov K.M."/>
            <person name="Suarez D.L."/>
            <person name="Swayne D.E."/>
        </authorList>
    </citation>
    <scope>NUCLEOTIDE SEQUENCE [LARGE SCALE GENOMIC DNA]</scope>
    <source>
        <strain evidence="8 9">CECT 7691</strain>
    </source>
</reference>
<dbReference type="PANTHER" id="PTHR43557">
    <property type="entry name" value="APOPTOSIS-INDUCING FACTOR 1"/>
    <property type="match status" value="1"/>
</dbReference>
<keyword evidence="2" id="KW-0285">Flavoprotein</keyword>
<evidence type="ECO:0000256" key="4">
    <source>
        <dbReference type="ARBA" id="ARBA00023002"/>
    </source>
</evidence>
<evidence type="ECO:0000256" key="3">
    <source>
        <dbReference type="ARBA" id="ARBA00022827"/>
    </source>
</evidence>
<dbReference type="SUPFAM" id="SSF51905">
    <property type="entry name" value="FAD/NAD(P)-binding domain"/>
    <property type="match status" value="2"/>
</dbReference>
<keyword evidence="3" id="KW-0274">FAD</keyword>
<dbReference type="OrthoDB" id="7809559at2"/>
<feature type="region of interest" description="Disordered" evidence="5">
    <location>
        <begin position="38"/>
        <end position="59"/>
    </location>
</feature>
<dbReference type="Pfam" id="PF14759">
    <property type="entry name" value="Reductase_C"/>
    <property type="match status" value="1"/>
</dbReference>
<dbReference type="AlphaFoldDB" id="A0A1Y5RAK7"/>
<dbReference type="PRINTS" id="PR00368">
    <property type="entry name" value="FADPNR"/>
</dbReference>
<dbReference type="PRINTS" id="PR00411">
    <property type="entry name" value="PNDRDTASEI"/>
</dbReference>
<feature type="domain" description="Reductase C-terminal" evidence="7">
    <location>
        <begin position="328"/>
        <end position="412"/>
    </location>
</feature>
<dbReference type="GO" id="GO:0008860">
    <property type="term" value="F:ferredoxin-NAD+ reductase activity"/>
    <property type="evidence" value="ECO:0007669"/>
    <property type="project" value="UniProtKB-EC"/>
</dbReference>
<dbReference type="EMBL" id="FWFR01000001">
    <property type="protein sequence ID" value="SLN12961.1"/>
    <property type="molecule type" value="Genomic_DNA"/>
</dbReference>
<dbReference type="EC" id="1.18.1.3" evidence="8"/>
<evidence type="ECO:0000259" key="7">
    <source>
        <dbReference type="Pfam" id="PF14759"/>
    </source>
</evidence>
<organism evidence="8 9">
    <name type="scientific">Oceanibacterium hippocampi</name>
    <dbReference type="NCBI Taxonomy" id="745714"/>
    <lineage>
        <taxon>Bacteria</taxon>
        <taxon>Pseudomonadati</taxon>
        <taxon>Pseudomonadota</taxon>
        <taxon>Alphaproteobacteria</taxon>
        <taxon>Sneathiellales</taxon>
        <taxon>Sneathiellaceae</taxon>
        <taxon>Oceanibacterium</taxon>
    </lineage>
</organism>